<evidence type="ECO:0000313" key="5">
    <source>
        <dbReference type="Proteomes" id="UP000011087"/>
    </source>
</evidence>
<dbReference type="Proteomes" id="UP000011087">
    <property type="component" value="Unassembled WGS sequence"/>
</dbReference>
<evidence type="ECO:0000256" key="1">
    <source>
        <dbReference type="ARBA" id="ARBA00022737"/>
    </source>
</evidence>
<dbReference type="HOGENOM" id="CLU_005210_2_2_1"/>
<dbReference type="Pfam" id="PF00415">
    <property type="entry name" value="RCC1"/>
    <property type="match status" value="1"/>
</dbReference>
<proteinExistence type="predicted"/>
<feature type="repeat" description="RCC1" evidence="2">
    <location>
        <begin position="259"/>
        <end position="310"/>
    </location>
</feature>
<dbReference type="RefSeq" id="XP_005831542.1">
    <property type="nucleotide sequence ID" value="XM_005831485.1"/>
</dbReference>
<feature type="non-terminal residue" evidence="3">
    <location>
        <position position="1"/>
    </location>
</feature>
<dbReference type="SUPFAM" id="SSF50985">
    <property type="entry name" value="RCC1/BLIP-II"/>
    <property type="match status" value="1"/>
</dbReference>
<dbReference type="InterPro" id="IPR009091">
    <property type="entry name" value="RCC1/BLIP-II"/>
</dbReference>
<feature type="repeat" description="RCC1" evidence="2">
    <location>
        <begin position="208"/>
        <end position="258"/>
    </location>
</feature>
<dbReference type="OMA" id="CSKPNQI"/>
<dbReference type="PRINTS" id="PR00633">
    <property type="entry name" value="RCCNDNSATION"/>
</dbReference>
<feature type="non-terminal residue" evidence="3">
    <location>
        <position position="311"/>
    </location>
</feature>
<dbReference type="Pfam" id="PF13540">
    <property type="entry name" value="RCC1_2"/>
    <property type="match status" value="3"/>
</dbReference>
<evidence type="ECO:0000256" key="2">
    <source>
        <dbReference type="PROSITE-ProRule" id="PRU00235"/>
    </source>
</evidence>
<reference evidence="5" key="2">
    <citation type="submission" date="2012-11" db="EMBL/GenBank/DDBJ databases">
        <authorList>
            <person name="Kuo A."/>
            <person name="Curtis B.A."/>
            <person name="Tanifuji G."/>
            <person name="Burki F."/>
            <person name="Gruber A."/>
            <person name="Irimia M."/>
            <person name="Maruyama S."/>
            <person name="Arias M.C."/>
            <person name="Ball S.G."/>
            <person name="Gile G.H."/>
            <person name="Hirakawa Y."/>
            <person name="Hopkins J.F."/>
            <person name="Rensing S.A."/>
            <person name="Schmutz J."/>
            <person name="Symeonidi A."/>
            <person name="Elias M."/>
            <person name="Eveleigh R.J."/>
            <person name="Herman E.K."/>
            <person name="Klute M.J."/>
            <person name="Nakayama T."/>
            <person name="Obornik M."/>
            <person name="Reyes-Prieto A."/>
            <person name="Armbrust E.V."/>
            <person name="Aves S.J."/>
            <person name="Beiko R.G."/>
            <person name="Coutinho P."/>
            <person name="Dacks J.B."/>
            <person name="Durnford D.G."/>
            <person name="Fast N.M."/>
            <person name="Green B.R."/>
            <person name="Grisdale C."/>
            <person name="Hempe F."/>
            <person name="Henrissat B."/>
            <person name="Hoppner M.P."/>
            <person name="Ishida K.-I."/>
            <person name="Kim E."/>
            <person name="Koreny L."/>
            <person name="Kroth P.G."/>
            <person name="Liu Y."/>
            <person name="Malik S.-B."/>
            <person name="Maier U.G."/>
            <person name="McRose D."/>
            <person name="Mock T."/>
            <person name="Neilson J.A."/>
            <person name="Onodera N.T."/>
            <person name="Poole A.M."/>
            <person name="Pritham E.J."/>
            <person name="Richards T.A."/>
            <person name="Rocap G."/>
            <person name="Roy S.W."/>
            <person name="Sarai C."/>
            <person name="Schaack S."/>
            <person name="Shirato S."/>
            <person name="Slamovits C.H."/>
            <person name="Spencer D.F."/>
            <person name="Suzuki S."/>
            <person name="Worden A.Z."/>
            <person name="Zauner S."/>
            <person name="Barry K."/>
            <person name="Bell C."/>
            <person name="Bharti A.K."/>
            <person name="Crow J.A."/>
            <person name="Grimwood J."/>
            <person name="Kramer R."/>
            <person name="Lindquist E."/>
            <person name="Lucas S."/>
            <person name="Salamov A."/>
            <person name="McFadden G.I."/>
            <person name="Lane C.E."/>
            <person name="Keeling P.J."/>
            <person name="Gray M.W."/>
            <person name="Grigoriev I.V."/>
            <person name="Archibald J.M."/>
        </authorList>
    </citation>
    <scope>NUCLEOTIDE SEQUENCE</scope>
    <source>
        <strain evidence="5">CCMP2712</strain>
    </source>
</reference>
<evidence type="ECO:0000313" key="4">
    <source>
        <dbReference type="EnsemblProtists" id="EKX44562"/>
    </source>
</evidence>
<dbReference type="PANTHER" id="PTHR22870:SF408">
    <property type="entry name" value="OS09G0560450 PROTEIN"/>
    <property type="match status" value="1"/>
</dbReference>
<dbReference type="eggNOG" id="KOG1426">
    <property type="taxonomic scope" value="Eukaryota"/>
</dbReference>
<keyword evidence="5" id="KW-1185">Reference proteome</keyword>
<feature type="repeat" description="RCC1" evidence="2">
    <location>
        <begin position="143"/>
        <end position="207"/>
    </location>
</feature>
<sequence length="311" mass="32337">VTLACSNHHVLAVSESGEVMAWGDNALGRLGLAAAAAAARSPSKVFLPVPVAGLRGIVVSKVACSDQHSLALTDDGEVLAWGCAAYGVLGIADVSKLAVDAELNLPFSPTPRKVEGLHGPLLRHRVTDISCGRHFNVAASEGGRVFSWGSASLGCLGVGETSALPSSNMNRSRSRWSATPLLLEGLKGQKICRISCGVSHTLALSEGGEVWAWGSAEYGKLGVGDVSSLPADAEGHVFSPIPLHVSAGSSHSMAVTRQGIVYAWGSAEHGKLGQGENKQQQQQHFDRLCRGRLVDQVACGEFHSMAATSDG</sequence>
<feature type="repeat" description="RCC1" evidence="2">
    <location>
        <begin position="17"/>
        <end position="75"/>
    </location>
</feature>
<dbReference type="EMBL" id="JH993004">
    <property type="protein sequence ID" value="EKX44562.1"/>
    <property type="molecule type" value="Genomic_DNA"/>
</dbReference>
<organism evidence="3">
    <name type="scientific">Guillardia theta (strain CCMP2712)</name>
    <name type="common">Cryptophyte</name>
    <dbReference type="NCBI Taxonomy" id="905079"/>
    <lineage>
        <taxon>Eukaryota</taxon>
        <taxon>Cryptophyceae</taxon>
        <taxon>Pyrenomonadales</taxon>
        <taxon>Geminigeraceae</taxon>
        <taxon>Guillardia</taxon>
    </lineage>
</organism>
<reference evidence="3 5" key="1">
    <citation type="journal article" date="2012" name="Nature">
        <title>Algal genomes reveal evolutionary mosaicism and the fate of nucleomorphs.</title>
        <authorList>
            <consortium name="DOE Joint Genome Institute"/>
            <person name="Curtis B.A."/>
            <person name="Tanifuji G."/>
            <person name="Burki F."/>
            <person name="Gruber A."/>
            <person name="Irimia M."/>
            <person name="Maruyama S."/>
            <person name="Arias M.C."/>
            <person name="Ball S.G."/>
            <person name="Gile G.H."/>
            <person name="Hirakawa Y."/>
            <person name="Hopkins J.F."/>
            <person name="Kuo A."/>
            <person name="Rensing S.A."/>
            <person name="Schmutz J."/>
            <person name="Symeonidi A."/>
            <person name="Elias M."/>
            <person name="Eveleigh R.J."/>
            <person name="Herman E.K."/>
            <person name="Klute M.J."/>
            <person name="Nakayama T."/>
            <person name="Obornik M."/>
            <person name="Reyes-Prieto A."/>
            <person name="Armbrust E.V."/>
            <person name="Aves S.J."/>
            <person name="Beiko R.G."/>
            <person name="Coutinho P."/>
            <person name="Dacks J.B."/>
            <person name="Durnford D.G."/>
            <person name="Fast N.M."/>
            <person name="Green B.R."/>
            <person name="Grisdale C.J."/>
            <person name="Hempel F."/>
            <person name="Henrissat B."/>
            <person name="Hoppner M.P."/>
            <person name="Ishida K."/>
            <person name="Kim E."/>
            <person name="Koreny L."/>
            <person name="Kroth P.G."/>
            <person name="Liu Y."/>
            <person name="Malik S.B."/>
            <person name="Maier U.G."/>
            <person name="McRose D."/>
            <person name="Mock T."/>
            <person name="Neilson J.A."/>
            <person name="Onodera N.T."/>
            <person name="Poole A.M."/>
            <person name="Pritham E.J."/>
            <person name="Richards T.A."/>
            <person name="Rocap G."/>
            <person name="Roy S.W."/>
            <person name="Sarai C."/>
            <person name="Schaack S."/>
            <person name="Shirato S."/>
            <person name="Slamovits C.H."/>
            <person name="Spencer D.F."/>
            <person name="Suzuki S."/>
            <person name="Worden A.Z."/>
            <person name="Zauner S."/>
            <person name="Barry K."/>
            <person name="Bell C."/>
            <person name="Bharti A.K."/>
            <person name="Crow J.A."/>
            <person name="Grimwood J."/>
            <person name="Kramer R."/>
            <person name="Lindquist E."/>
            <person name="Lucas S."/>
            <person name="Salamov A."/>
            <person name="McFadden G.I."/>
            <person name="Lane C.E."/>
            <person name="Keeling P.J."/>
            <person name="Gray M.W."/>
            <person name="Grigoriev I.V."/>
            <person name="Archibald J.M."/>
        </authorList>
    </citation>
    <scope>NUCLEOTIDE SEQUENCE</scope>
    <source>
        <strain evidence="3 5">CCMP2712</strain>
    </source>
</reference>
<gene>
    <name evidence="3" type="ORF">GUITHDRAFT_49614</name>
</gene>
<dbReference type="PANTHER" id="PTHR22870">
    <property type="entry name" value="REGULATOR OF CHROMOSOME CONDENSATION"/>
    <property type="match status" value="1"/>
</dbReference>
<protein>
    <submittedName>
        <fullName evidence="3 4">Uncharacterized protein</fullName>
    </submittedName>
</protein>
<dbReference type="GeneID" id="17301195"/>
<evidence type="ECO:0000313" key="3">
    <source>
        <dbReference type="EMBL" id="EKX44562.1"/>
    </source>
</evidence>
<dbReference type="OrthoDB" id="10256179at2759"/>
<dbReference type="PROSITE" id="PS50012">
    <property type="entry name" value="RCC1_3"/>
    <property type="match status" value="5"/>
</dbReference>
<dbReference type="Gene3D" id="2.130.10.30">
    <property type="entry name" value="Regulator of chromosome condensation 1/beta-lactamase-inhibitor protein II"/>
    <property type="match status" value="2"/>
</dbReference>
<accession>L1J893</accession>
<dbReference type="InterPro" id="IPR051210">
    <property type="entry name" value="Ub_ligase/GEF_domain"/>
</dbReference>
<dbReference type="KEGG" id="gtt:GUITHDRAFT_49614"/>
<name>L1J893_GUITC</name>
<dbReference type="EnsemblProtists" id="EKX44562">
    <property type="protein sequence ID" value="EKX44562"/>
    <property type="gene ID" value="GUITHDRAFT_49614"/>
</dbReference>
<reference evidence="4" key="3">
    <citation type="submission" date="2015-06" db="UniProtKB">
        <authorList>
            <consortium name="EnsemblProtists"/>
        </authorList>
    </citation>
    <scope>IDENTIFICATION</scope>
</reference>
<dbReference type="InterPro" id="IPR000408">
    <property type="entry name" value="Reg_chr_condens"/>
</dbReference>
<keyword evidence="1" id="KW-0677">Repeat</keyword>
<dbReference type="PaxDb" id="55529-EKX44562"/>
<dbReference type="AlphaFoldDB" id="L1J893"/>
<dbReference type="PROSITE" id="PS00626">
    <property type="entry name" value="RCC1_2"/>
    <property type="match status" value="2"/>
</dbReference>
<dbReference type="STRING" id="905079.L1J893"/>
<feature type="repeat" description="RCC1" evidence="2">
    <location>
        <begin position="76"/>
        <end position="142"/>
    </location>
</feature>